<dbReference type="AlphaFoldDB" id="A0A378TC86"/>
<keyword evidence="3" id="KW-0804">Transcription</keyword>
<feature type="domain" description="HTH tetR-type" evidence="5">
    <location>
        <begin position="19"/>
        <end position="78"/>
    </location>
</feature>
<dbReference type="InterPro" id="IPR009057">
    <property type="entry name" value="Homeodomain-like_sf"/>
</dbReference>
<dbReference type="Pfam" id="PF21597">
    <property type="entry name" value="TetR_C_43"/>
    <property type="match status" value="1"/>
</dbReference>
<dbReference type="PANTHER" id="PTHR30055:SF234">
    <property type="entry name" value="HTH-TYPE TRANSCRIPTIONAL REGULATOR BETI"/>
    <property type="match status" value="1"/>
</dbReference>
<evidence type="ECO:0000256" key="2">
    <source>
        <dbReference type="ARBA" id="ARBA00023125"/>
    </source>
</evidence>
<keyword evidence="2 4" id="KW-0238">DNA-binding</keyword>
<reference evidence="6 7" key="1">
    <citation type="submission" date="2018-06" db="EMBL/GenBank/DDBJ databases">
        <authorList>
            <consortium name="Pathogen Informatics"/>
            <person name="Doyle S."/>
        </authorList>
    </citation>
    <scope>NUCLEOTIDE SEQUENCE [LARGE SCALE GENOMIC DNA]</scope>
    <source>
        <strain evidence="6 7">NCTC10821</strain>
    </source>
</reference>
<dbReference type="InterPro" id="IPR049445">
    <property type="entry name" value="TetR_SbtR-like_C"/>
</dbReference>
<dbReference type="PROSITE" id="PS50977">
    <property type="entry name" value="HTH_TETR_2"/>
    <property type="match status" value="1"/>
</dbReference>
<sequence>MSEQDMPVLAEKPMRADAARNRAKVLEVAYETFAAEGLAVPIDEIARRAGVGAGTVYRHFPTKEALFGAVFEDRLRRIAEHARALLSSAGPSEALFEFLRQMVRTGATDSGLVDALAGYGIDLEAAAPGAEATFIGMLDELLIAAQHAGTVRTDVGVMEVKALLLVCKTSQLYGPDVADRITEVIVDGLATR</sequence>
<evidence type="ECO:0000256" key="3">
    <source>
        <dbReference type="ARBA" id="ARBA00023163"/>
    </source>
</evidence>
<dbReference type="GO" id="GO:0003700">
    <property type="term" value="F:DNA-binding transcription factor activity"/>
    <property type="evidence" value="ECO:0007669"/>
    <property type="project" value="TreeGrafter"/>
</dbReference>
<dbReference type="SUPFAM" id="SSF48498">
    <property type="entry name" value="Tetracyclin repressor-like, C-terminal domain"/>
    <property type="match status" value="1"/>
</dbReference>
<feature type="DNA-binding region" description="H-T-H motif" evidence="4">
    <location>
        <begin position="41"/>
        <end position="60"/>
    </location>
</feature>
<dbReference type="PRINTS" id="PR00455">
    <property type="entry name" value="HTHTETR"/>
</dbReference>
<dbReference type="Pfam" id="PF00440">
    <property type="entry name" value="TetR_N"/>
    <property type="match status" value="1"/>
</dbReference>
<dbReference type="EMBL" id="UGQT01000001">
    <property type="protein sequence ID" value="STZ58379.1"/>
    <property type="molecule type" value="Genomic_DNA"/>
</dbReference>
<dbReference type="PANTHER" id="PTHR30055">
    <property type="entry name" value="HTH-TYPE TRANSCRIPTIONAL REGULATOR RUTR"/>
    <property type="match status" value="1"/>
</dbReference>
<protein>
    <submittedName>
        <fullName evidence="6">TetR family transcriptional regulator</fullName>
    </submittedName>
</protein>
<dbReference type="InterPro" id="IPR050109">
    <property type="entry name" value="HTH-type_TetR-like_transc_reg"/>
</dbReference>
<keyword evidence="7" id="KW-1185">Reference proteome</keyword>
<dbReference type="InterPro" id="IPR001647">
    <property type="entry name" value="HTH_TetR"/>
</dbReference>
<proteinExistence type="predicted"/>
<gene>
    <name evidence="6" type="primary">srpR_2</name>
    <name evidence="6" type="ORF">NCTC10821_01891</name>
</gene>
<evidence type="ECO:0000313" key="6">
    <source>
        <dbReference type="EMBL" id="STZ58379.1"/>
    </source>
</evidence>
<evidence type="ECO:0000256" key="1">
    <source>
        <dbReference type="ARBA" id="ARBA00023015"/>
    </source>
</evidence>
<dbReference type="Proteomes" id="UP000254978">
    <property type="component" value="Unassembled WGS sequence"/>
</dbReference>
<name>A0A378TC86_9MYCO</name>
<dbReference type="SUPFAM" id="SSF46689">
    <property type="entry name" value="Homeodomain-like"/>
    <property type="match status" value="1"/>
</dbReference>
<accession>A0A378TC86</accession>
<evidence type="ECO:0000259" key="5">
    <source>
        <dbReference type="PROSITE" id="PS50977"/>
    </source>
</evidence>
<dbReference type="GO" id="GO:0000976">
    <property type="term" value="F:transcription cis-regulatory region binding"/>
    <property type="evidence" value="ECO:0007669"/>
    <property type="project" value="TreeGrafter"/>
</dbReference>
<evidence type="ECO:0000313" key="7">
    <source>
        <dbReference type="Proteomes" id="UP000254978"/>
    </source>
</evidence>
<keyword evidence="1" id="KW-0805">Transcription regulation</keyword>
<dbReference type="Gene3D" id="1.10.357.10">
    <property type="entry name" value="Tetracycline Repressor, domain 2"/>
    <property type="match status" value="1"/>
</dbReference>
<dbReference type="InterPro" id="IPR036271">
    <property type="entry name" value="Tet_transcr_reg_TetR-rel_C_sf"/>
</dbReference>
<evidence type="ECO:0000256" key="4">
    <source>
        <dbReference type="PROSITE-ProRule" id="PRU00335"/>
    </source>
</evidence>
<organism evidence="6 7">
    <name type="scientific">Mycolicibacterium tokaiense</name>
    <dbReference type="NCBI Taxonomy" id="39695"/>
    <lineage>
        <taxon>Bacteria</taxon>
        <taxon>Bacillati</taxon>
        <taxon>Actinomycetota</taxon>
        <taxon>Actinomycetes</taxon>
        <taxon>Mycobacteriales</taxon>
        <taxon>Mycobacteriaceae</taxon>
        <taxon>Mycolicibacterium</taxon>
    </lineage>
</organism>